<evidence type="ECO:0000256" key="3">
    <source>
        <dbReference type="ARBA" id="ARBA00022490"/>
    </source>
</evidence>
<comment type="caution">
    <text evidence="7">The sequence shown here is derived from an EMBL/GenBank/DDBJ whole genome shotgun (WGS) entry which is preliminary data.</text>
</comment>
<keyword evidence="4 6" id="KW-0175">Coiled coil</keyword>
<keyword evidence="5" id="KW-0206">Cytoskeleton</keyword>
<dbReference type="InterPro" id="IPR033378">
    <property type="entry name" value="BRICK1"/>
</dbReference>
<dbReference type="EMBL" id="JAKROA010000002">
    <property type="protein sequence ID" value="KAL5109767.1"/>
    <property type="molecule type" value="Genomic_DNA"/>
</dbReference>
<evidence type="ECO:0000256" key="2">
    <source>
        <dbReference type="ARBA" id="ARBA00005620"/>
    </source>
</evidence>
<gene>
    <name evidence="7" type="ORF">TcWFU_001030</name>
</gene>
<dbReference type="Proteomes" id="UP001651158">
    <property type="component" value="Unassembled WGS sequence"/>
</dbReference>
<keyword evidence="8" id="KW-1185">Reference proteome</keyword>
<evidence type="ECO:0000313" key="7">
    <source>
        <dbReference type="EMBL" id="KAL5109767.1"/>
    </source>
</evidence>
<evidence type="ECO:0000256" key="5">
    <source>
        <dbReference type="ARBA" id="ARBA00023212"/>
    </source>
</evidence>
<sequence>MKVNDLETSMLPKILSHFVATSLAPWCTMEPSDYSSEIQEDWTNRENSETICTSLKTVVEFLNRFHSSCRIRLAEMDNRLKTLERKMDRLDAHTAYNLTIQEQIRRNAAADSFL</sequence>
<organism evidence="7 8">
    <name type="scientific">Taenia crassiceps</name>
    <dbReference type="NCBI Taxonomy" id="6207"/>
    <lineage>
        <taxon>Eukaryota</taxon>
        <taxon>Metazoa</taxon>
        <taxon>Spiralia</taxon>
        <taxon>Lophotrochozoa</taxon>
        <taxon>Platyhelminthes</taxon>
        <taxon>Cestoda</taxon>
        <taxon>Eucestoda</taxon>
        <taxon>Cyclophyllidea</taxon>
        <taxon>Taeniidae</taxon>
        <taxon>Taenia</taxon>
    </lineage>
</organism>
<dbReference type="Gene3D" id="1.20.5.110">
    <property type="match status" value="1"/>
</dbReference>
<evidence type="ECO:0000256" key="6">
    <source>
        <dbReference type="SAM" id="Coils"/>
    </source>
</evidence>
<comment type="subcellular location">
    <subcellularLocation>
        <location evidence="1">Cytoplasm</location>
        <location evidence="1">Cytoskeleton</location>
    </subcellularLocation>
</comment>
<reference evidence="7 8" key="1">
    <citation type="journal article" date="2022" name="Front. Cell. Infect. Microbiol.">
        <title>The Genomes of Two Strains of Taenia crassiceps the Animal Model for the Study of Human Cysticercosis.</title>
        <authorList>
            <person name="Bobes R.J."/>
            <person name="Estrada K."/>
            <person name="Rios-Valencia D.G."/>
            <person name="Calderon-Gallegos A."/>
            <person name="de la Torre P."/>
            <person name="Carrero J.C."/>
            <person name="Sanchez-Flores A."/>
            <person name="Laclette J.P."/>
        </authorList>
    </citation>
    <scope>NUCLEOTIDE SEQUENCE [LARGE SCALE GENOMIC DNA]</scope>
    <source>
        <strain evidence="7">WFUcys</strain>
    </source>
</reference>
<evidence type="ECO:0000256" key="1">
    <source>
        <dbReference type="ARBA" id="ARBA00004245"/>
    </source>
</evidence>
<feature type="coiled-coil region" evidence="6">
    <location>
        <begin position="66"/>
        <end position="93"/>
    </location>
</feature>
<comment type="similarity">
    <text evidence="2">Belongs to the BRK1 family.</text>
</comment>
<protein>
    <submittedName>
        <fullName evidence="7">Uncharacterized protein</fullName>
    </submittedName>
</protein>
<evidence type="ECO:0000256" key="4">
    <source>
        <dbReference type="ARBA" id="ARBA00023054"/>
    </source>
</evidence>
<dbReference type="PANTHER" id="PTHR33668:SF1">
    <property type="entry name" value="PROTEIN BRICK1"/>
    <property type="match status" value="1"/>
</dbReference>
<accession>A0ABR4QJK0</accession>
<evidence type="ECO:0000313" key="8">
    <source>
        <dbReference type="Proteomes" id="UP001651158"/>
    </source>
</evidence>
<proteinExistence type="inferred from homology"/>
<dbReference type="PANTHER" id="PTHR33668">
    <property type="entry name" value="PROTEIN BRICK1"/>
    <property type="match status" value="1"/>
</dbReference>
<name>A0ABR4QJK0_9CEST</name>
<keyword evidence="3" id="KW-0963">Cytoplasm</keyword>